<gene>
    <name evidence="8" type="ORF">GCM10007977_016030</name>
</gene>
<feature type="transmembrane region" description="Helical" evidence="7">
    <location>
        <begin position="61"/>
        <end position="82"/>
    </location>
</feature>
<feature type="transmembrane region" description="Helical" evidence="7">
    <location>
        <begin position="208"/>
        <end position="227"/>
    </location>
</feature>
<evidence type="ECO:0000256" key="3">
    <source>
        <dbReference type="ARBA" id="ARBA00022692"/>
    </source>
</evidence>
<protein>
    <recommendedName>
        <fullName evidence="10">MFS transporter</fullName>
    </recommendedName>
</protein>
<feature type="compositionally biased region" description="Low complexity" evidence="6">
    <location>
        <begin position="460"/>
        <end position="484"/>
    </location>
</feature>
<name>A0A917T9Q4_9ACTN</name>
<evidence type="ECO:0000313" key="9">
    <source>
        <dbReference type="Proteomes" id="UP000642070"/>
    </source>
</evidence>
<feature type="compositionally biased region" description="Low complexity" evidence="6">
    <location>
        <begin position="511"/>
        <end position="531"/>
    </location>
</feature>
<dbReference type="Proteomes" id="UP000642070">
    <property type="component" value="Unassembled WGS sequence"/>
</dbReference>
<comment type="caution">
    <text evidence="8">The sequence shown here is derived from an EMBL/GenBank/DDBJ whole genome shotgun (WGS) entry which is preliminary data.</text>
</comment>
<dbReference type="PANTHER" id="PTHR23513">
    <property type="entry name" value="INTEGRAL MEMBRANE EFFLUX PROTEIN-RELATED"/>
    <property type="match status" value="1"/>
</dbReference>
<keyword evidence="5 7" id="KW-0472">Membrane</keyword>
<dbReference type="Gene3D" id="1.20.1250.20">
    <property type="entry name" value="MFS general substrate transporter like domains"/>
    <property type="match status" value="1"/>
</dbReference>
<dbReference type="InterPro" id="IPR011701">
    <property type="entry name" value="MFS"/>
</dbReference>
<feature type="transmembrane region" description="Helical" evidence="7">
    <location>
        <begin position="88"/>
        <end position="107"/>
    </location>
</feature>
<evidence type="ECO:0000313" key="8">
    <source>
        <dbReference type="EMBL" id="GGM15667.1"/>
    </source>
</evidence>
<feature type="transmembrane region" description="Helical" evidence="7">
    <location>
        <begin position="302"/>
        <end position="319"/>
    </location>
</feature>
<keyword evidence="2" id="KW-1003">Cell membrane</keyword>
<feature type="transmembrane region" description="Helical" evidence="7">
    <location>
        <begin position="418"/>
        <end position="436"/>
    </location>
</feature>
<feature type="transmembrane region" description="Helical" evidence="7">
    <location>
        <begin position="331"/>
        <end position="349"/>
    </location>
</feature>
<dbReference type="Pfam" id="PF07690">
    <property type="entry name" value="MFS_1"/>
    <property type="match status" value="1"/>
</dbReference>
<feature type="transmembrane region" description="Helical" evidence="7">
    <location>
        <begin position="387"/>
        <end position="412"/>
    </location>
</feature>
<evidence type="ECO:0000256" key="7">
    <source>
        <dbReference type="SAM" id="Phobius"/>
    </source>
</evidence>
<reference evidence="8" key="2">
    <citation type="submission" date="2020-09" db="EMBL/GenBank/DDBJ databases">
        <authorList>
            <person name="Sun Q."/>
            <person name="Ohkuma M."/>
        </authorList>
    </citation>
    <scope>NUCLEOTIDE SEQUENCE</scope>
    <source>
        <strain evidence="8">JCM 19831</strain>
    </source>
</reference>
<feature type="transmembrane region" description="Helical" evidence="7">
    <location>
        <begin position="181"/>
        <end position="202"/>
    </location>
</feature>
<evidence type="ECO:0000256" key="4">
    <source>
        <dbReference type="ARBA" id="ARBA00022989"/>
    </source>
</evidence>
<dbReference type="RefSeq" id="WP_190249086.1">
    <property type="nucleotide sequence ID" value="NZ_BMPI01000006.1"/>
</dbReference>
<sequence length="603" mass="62409">MSVIRGVAQTVVTTVRAARVATVGTSRAGRFLGRNLLRVRERGAGGGTGMLRLLDLHAASCAGDTLVALGLAGTIFFSVPAGQARDRVALYLIITMLPFGLLAPVVGPVLDRFRHGRRYALATTMLGRAFLAFLISEHLTGWALYPAAFGMLVLSRAYGVARSAAVPRVLPPGLGLSEAGARASVFGTFAGAIVLPIGLLAGRFGAEWPLRLAILVFFWGMVTALRLPPRADSDPPEEMPRILRRQGYRGAKALSGPVVIATLLGSATLRALYGFLTLFLAFAIKEGTLPVHIAAWELTDEAAVVVVAGALGVGSFLATAIGTRLRIHRPALLQAIGIVLAAFVAVIAADRNSLGAVALLCLVTAIASGLAKLAVDASIQERVDEHVRASAFAHSETLLMVAWVLGGAVGLIPFSGQWGMIVAAGFMTVGAVRALYSAVALRRERLHGAPPDAGAAESETTQTASPAAAGSTTSGSPTAGSSSAAPPPPPPPPSQGSRAASSDATTVPRPATGSSAGSSAGSATGATAGATRKMTPPAQEKRRFGWRKTRRLSDEMPLPGVAETRKMPAVDVEDEPTRVAPPGYTLYRPSGTDPTARLEDEGR</sequence>
<proteinExistence type="predicted"/>
<dbReference type="SUPFAM" id="SSF103473">
    <property type="entry name" value="MFS general substrate transporter"/>
    <property type="match status" value="1"/>
</dbReference>
<dbReference type="InterPro" id="IPR036259">
    <property type="entry name" value="MFS_trans_sf"/>
</dbReference>
<accession>A0A917T9Q4</accession>
<comment type="subcellular location">
    <subcellularLocation>
        <location evidence="1">Cell membrane</location>
        <topology evidence="1">Multi-pass membrane protein</topology>
    </subcellularLocation>
</comment>
<keyword evidence="9" id="KW-1185">Reference proteome</keyword>
<keyword evidence="3 7" id="KW-0812">Transmembrane</keyword>
<evidence type="ECO:0000256" key="5">
    <source>
        <dbReference type="ARBA" id="ARBA00023136"/>
    </source>
</evidence>
<feature type="region of interest" description="Disordered" evidence="6">
    <location>
        <begin position="449"/>
        <end position="603"/>
    </location>
</feature>
<evidence type="ECO:0000256" key="2">
    <source>
        <dbReference type="ARBA" id="ARBA00022475"/>
    </source>
</evidence>
<reference evidence="8" key="1">
    <citation type="journal article" date="2014" name="Int. J. Syst. Evol. Microbiol.">
        <title>Complete genome sequence of Corynebacterium casei LMG S-19264T (=DSM 44701T), isolated from a smear-ripened cheese.</title>
        <authorList>
            <consortium name="US DOE Joint Genome Institute (JGI-PGF)"/>
            <person name="Walter F."/>
            <person name="Albersmeier A."/>
            <person name="Kalinowski J."/>
            <person name="Ruckert C."/>
        </authorList>
    </citation>
    <scope>NUCLEOTIDE SEQUENCE</scope>
    <source>
        <strain evidence="8">JCM 19831</strain>
    </source>
</reference>
<evidence type="ECO:0000256" key="6">
    <source>
        <dbReference type="SAM" id="MobiDB-lite"/>
    </source>
</evidence>
<dbReference type="EMBL" id="BMPI01000006">
    <property type="protein sequence ID" value="GGM15667.1"/>
    <property type="molecule type" value="Genomic_DNA"/>
</dbReference>
<evidence type="ECO:0000256" key="1">
    <source>
        <dbReference type="ARBA" id="ARBA00004651"/>
    </source>
</evidence>
<feature type="compositionally biased region" description="Pro residues" evidence="6">
    <location>
        <begin position="485"/>
        <end position="494"/>
    </location>
</feature>
<dbReference type="GO" id="GO:0005886">
    <property type="term" value="C:plasma membrane"/>
    <property type="evidence" value="ECO:0007669"/>
    <property type="project" value="UniProtKB-SubCell"/>
</dbReference>
<keyword evidence="4 7" id="KW-1133">Transmembrane helix</keyword>
<dbReference type="AlphaFoldDB" id="A0A917T9Q4"/>
<evidence type="ECO:0008006" key="10">
    <source>
        <dbReference type="Google" id="ProtNLM"/>
    </source>
</evidence>
<feature type="transmembrane region" description="Helical" evidence="7">
    <location>
        <begin position="254"/>
        <end position="282"/>
    </location>
</feature>
<organism evidence="8 9">
    <name type="scientific">Dactylosporangium sucinum</name>
    <dbReference type="NCBI Taxonomy" id="1424081"/>
    <lineage>
        <taxon>Bacteria</taxon>
        <taxon>Bacillati</taxon>
        <taxon>Actinomycetota</taxon>
        <taxon>Actinomycetes</taxon>
        <taxon>Micromonosporales</taxon>
        <taxon>Micromonosporaceae</taxon>
        <taxon>Dactylosporangium</taxon>
    </lineage>
</organism>
<feature type="transmembrane region" description="Helical" evidence="7">
    <location>
        <begin position="355"/>
        <end position="375"/>
    </location>
</feature>
<dbReference type="PANTHER" id="PTHR23513:SF18">
    <property type="entry name" value="INTEGRAL MEMBRANE PROTEIN"/>
    <property type="match status" value="1"/>
</dbReference>
<dbReference type="GO" id="GO:0022857">
    <property type="term" value="F:transmembrane transporter activity"/>
    <property type="evidence" value="ECO:0007669"/>
    <property type="project" value="InterPro"/>
</dbReference>